<organism evidence="2 3">
    <name type="scientific">Boothiomyces macroporosus</name>
    <dbReference type="NCBI Taxonomy" id="261099"/>
    <lineage>
        <taxon>Eukaryota</taxon>
        <taxon>Fungi</taxon>
        <taxon>Fungi incertae sedis</taxon>
        <taxon>Chytridiomycota</taxon>
        <taxon>Chytridiomycota incertae sedis</taxon>
        <taxon>Chytridiomycetes</taxon>
        <taxon>Rhizophydiales</taxon>
        <taxon>Terramycetaceae</taxon>
        <taxon>Boothiomyces</taxon>
    </lineage>
</organism>
<gene>
    <name evidence="1" type="ORF">HK103_000320</name>
    <name evidence="2" type="ORF">HK103_005283</name>
</gene>
<dbReference type="EMBL" id="JADGKB010000049">
    <property type="protein sequence ID" value="KAJ3256540.1"/>
    <property type="molecule type" value="Genomic_DNA"/>
</dbReference>
<evidence type="ECO:0000313" key="1">
    <source>
        <dbReference type="EMBL" id="KAJ3253796.1"/>
    </source>
</evidence>
<evidence type="ECO:0000313" key="3">
    <source>
        <dbReference type="Proteomes" id="UP001210925"/>
    </source>
</evidence>
<dbReference type="Proteomes" id="UP001210925">
    <property type="component" value="Unassembled WGS sequence"/>
</dbReference>
<comment type="caution">
    <text evidence="2">The sequence shown here is derived from an EMBL/GenBank/DDBJ whole genome shotgun (WGS) entry which is preliminary data.</text>
</comment>
<reference evidence="2" key="1">
    <citation type="submission" date="2020-05" db="EMBL/GenBank/DDBJ databases">
        <title>Phylogenomic resolution of chytrid fungi.</title>
        <authorList>
            <person name="Stajich J.E."/>
            <person name="Amses K."/>
            <person name="Simmons R."/>
            <person name="Seto K."/>
            <person name="Myers J."/>
            <person name="Bonds A."/>
            <person name="Quandt C.A."/>
            <person name="Barry K."/>
            <person name="Liu P."/>
            <person name="Grigoriev I."/>
            <person name="Longcore J.E."/>
            <person name="James T.Y."/>
        </authorList>
    </citation>
    <scope>NUCLEOTIDE SEQUENCE</scope>
    <source>
        <strain evidence="2">PLAUS21</strain>
    </source>
</reference>
<name>A0AAD5Y7U8_9FUNG</name>
<dbReference type="EMBL" id="JADGKB010000100">
    <property type="protein sequence ID" value="KAJ3253796.1"/>
    <property type="molecule type" value="Genomic_DNA"/>
</dbReference>
<evidence type="ECO:0000313" key="2">
    <source>
        <dbReference type="EMBL" id="KAJ3256540.1"/>
    </source>
</evidence>
<dbReference type="AlphaFoldDB" id="A0AAD5Y7U8"/>
<sequence length="287" mass="33067">MRRKSNLWDSLLPAAKEQVKIIEEEDSHVFAERNLSIQRNLEMLEKKSVQGVLGMKIKDLSLAKVRVDVIGIGPNNTEYWIGGTLFHVHDIIRVYMFNKGSPSSAEYAINGQKTIVGQIGLEITFNYGALGYGVSPQVPHPPFIPFKEKVYLSYGIEYQDKLEKIADNLYKPKTFIDSAEKISKIRDKYFENPDRANRLIFLHDYLSTNHQRQETVTFPQDQVPVSQKNPEKDYIRFLSPVLPDDLEFLTDKRNNRQKGAILSAFGDEQVKRDRKMSNVEKSIFLKI</sequence>
<keyword evidence="3" id="KW-1185">Reference proteome</keyword>
<accession>A0AAD5Y7U8</accession>
<proteinExistence type="predicted"/>
<protein>
    <submittedName>
        <fullName evidence="2">Uncharacterized protein</fullName>
    </submittedName>
</protein>